<evidence type="ECO:0000313" key="3">
    <source>
        <dbReference type="EMBL" id="KHN96430.1"/>
    </source>
</evidence>
<keyword evidence="2" id="KW-1133">Transmembrane helix</keyword>
<dbReference type="OrthoDB" id="5338512at2759"/>
<evidence type="ECO:0000256" key="2">
    <source>
        <dbReference type="SAM" id="Phobius"/>
    </source>
</evidence>
<proteinExistence type="predicted"/>
<keyword evidence="2" id="KW-0472">Membrane</keyword>
<protein>
    <recommendedName>
        <fullName evidence="5">Mid2 domain-containing protein</fullName>
    </recommendedName>
</protein>
<dbReference type="EMBL" id="AZHE01000015">
    <property type="protein sequence ID" value="KHN96430.1"/>
    <property type="molecule type" value="Genomic_DNA"/>
</dbReference>
<feature type="region of interest" description="Disordered" evidence="1">
    <location>
        <begin position="131"/>
        <end position="184"/>
    </location>
</feature>
<feature type="region of interest" description="Disordered" evidence="1">
    <location>
        <begin position="398"/>
        <end position="420"/>
    </location>
</feature>
<reference evidence="3 4" key="1">
    <citation type="journal article" date="2014" name="Proc. Natl. Acad. Sci. U.S.A.">
        <title>Trajectory and genomic determinants of fungal-pathogen speciation and host adaptation.</title>
        <authorList>
            <person name="Hu X."/>
            <person name="Xiao G."/>
            <person name="Zheng P."/>
            <person name="Shang Y."/>
            <person name="Su Y."/>
            <person name="Zhang X."/>
            <person name="Liu X."/>
            <person name="Zhan S."/>
            <person name="St Leger R.J."/>
            <person name="Wang C."/>
        </authorList>
    </citation>
    <scope>NUCLEOTIDE SEQUENCE [LARGE SCALE GENOMIC DNA]</scope>
    <source>
        <strain evidence="3 4">ARSEF 1941</strain>
    </source>
</reference>
<feature type="compositionally biased region" description="Low complexity" evidence="1">
    <location>
        <begin position="304"/>
        <end position="316"/>
    </location>
</feature>
<evidence type="ECO:0000256" key="1">
    <source>
        <dbReference type="SAM" id="MobiDB-lite"/>
    </source>
</evidence>
<sequence length="420" mass="43888">MARLPPHLRRQLLAGVVSSNPTPALFARDTCAASGRTSCTSQGLSEGLCCPQNSQCVPLAGNTTVMCCPSDSSCAKIQPITCDVSEQDPTLHPDAPIKTVARGAKLPTCGGDFCCPFGYSCSADRSSCTKDSDQSKAPPGMTSTVTPAPTTTPGTSASTTAAAAAAATSTGASRDTGSSSLGPKEMSIIGGVAGGALTLVLMAMAGLVFLCIRSRSKKALPQRGPSRNGPASSGPYGNLISGPITNPDLSFRTDFIRQTKEAPPRVSVMHSLLDRCSRMLGVQGREAHNTRMSIPNRFGSPNPSLQSSRMSRSSLTSEDERNARTGHVGARLPPIRQLKGSSRLSCRISTHDFYRDSARDSIAFADPGAASQPHRGGNVQRGTTFSDLMNQVTVGDAHRNDGYVPGSQNLLVPGTKHSLR</sequence>
<feature type="transmembrane region" description="Helical" evidence="2">
    <location>
        <begin position="188"/>
        <end position="212"/>
    </location>
</feature>
<organism evidence="3 4">
    <name type="scientific">Metarhizium album (strain ARSEF 1941)</name>
    <dbReference type="NCBI Taxonomy" id="1081103"/>
    <lineage>
        <taxon>Eukaryota</taxon>
        <taxon>Fungi</taxon>
        <taxon>Dikarya</taxon>
        <taxon>Ascomycota</taxon>
        <taxon>Pezizomycotina</taxon>
        <taxon>Sordariomycetes</taxon>
        <taxon>Hypocreomycetidae</taxon>
        <taxon>Hypocreales</taxon>
        <taxon>Clavicipitaceae</taxon>
        <taxon>Metarhizium</taxon>
    </lineage>
</organism>
<dbReference type="STRING" id="1081103.A0A0B2WU35"/>
<feature type="region of interest" description="Disordered" evidence="1">
    <location>
        <begin position="292"/>
        <end position="323"/>
    </location>
</feature>
<gene>
    <name evidence="3" type="ORF">MAM_05719</name>
</gene>
<name>A0A0B2WU35_METAS</name>
<keyword evidence="4" id="KW-1185">Reference proteome</keyword>
<feature type="compositionally biased region" description="Low complexity" evidence="1">
    <location>
        <begin position="142"/>
        <end position="180"/>
    </location>
</feature>
<evidence type="ECO:0000313" key="4">
    <source>
        <dbReference type="Proteomes" id="UP000030816"/>
    </source>
</evidence>
<accession>A0A0B2WU35</accession>
<dbReference type="Proteomes" id="UP000030816">
    <property type="component" value="Unassembled WGS sequence"/>
</dbReference>
<keyword evidence="2" id="KW-0812">Transmembrane</keyword>
<evidence type="ECO:0008006" key="5">
    <source>
        <dbReference type="Google" id="ProtNLM"/>
    </source>
</evidence>
<dbReference type="GeneID" id="63740174"/>
<dbReference type="HOGENOM" id="CLU_035048_1_1_1"/>
<comment type="caution">
    <text evidence="3">The sequence shown here is derived from an EMBL/GenBank/DDBJ whole genome shotgun (WGS) entry which is preliminary data.</text>
</comment>
<dbReference type="AlphaFoldDB" id="A0A0B2WU35"/>
<feature type="region of interest" description="Disordered" evidence="1">
    <location>
        <begin position="218"/>
        <end position="238"/>
    </location>
</feature>
<dbReference type="RefSeq" id="XP_040677496.1">
    <property type="nucleotide sequence ID" value="XM_040824517.1"/>
</dbReference>